<evidence type="ECO:0000313" key="11">
    <source>
        <dbReference type="Proteomes" id="UP001477443"/>
    </source>
</evidence>
<dbReference type="InterPro" id="IPR020596">
    <property type="entry name" value="rRNA_Ade_Mease_Trfase_CS"/>
</dbReference>
<dbReference type="NCBIfam" id="TIGR00755">
    <property type="entry name" value="ksgA"/>
    <property type="match status" value="1"/>
</dbReference>
<dbReference type="HAMAP" id="MF_00607">
    <property type="entry name" value="16SrRNA_methyltr_A"/>
    <property type="match status" value="1"/>
</dbReference>
<feature type="binding site" evidence="7 8">
    <location>
        <position position="17"/>
    </location>
    <ligand>
        <name>S-adenosyl-L-methionine</name>
        <dbReference type="ChEBI" id="CHEBI:59789"/>
    </ligand>
</feature>
<dbReference type="InterPro" id="IPR001737">
    <property type="entry name" value="KsgA/Erm"/>
</dbReference>
<dbReference type="Pfam" id="PF00398">
    <property type="entry name" value="RrnaAD"/>
    <property type="match status" value="1"/>
</dbReference>
<comment type="function">
    <text evidence="7">Specifically dimethylates two adjacent adenosines (A1518 and A1519) in the loop of a conserved hairpin near the 3'-end of 16S rRNA in the 30S particle. May play a critical role in biogenesis of 30S subunits.</text>
</comment>
<comment type="subcellular location">
    <subcellularLocation>
        <location evidence="7">Cytoplasm</location>
    </subcellularLocation>
</comment>
<dbReference type="SMART" id="SM00650">
    <property type="entry name" value="rADc"/>
    <property type="match status" value="1"/>
</dbReference>
<keyword evidence="1 7" id="KW-0963">Cytoplasm</keyword>
<proteinExistence type="inferred from homology"/>
<feature type="binding site" evidence="7 8">
    <location>
        <position position="62"/>
    </location>
    <ligand>
        <name>S-adenosyl-L-methionine</name>
        <dbReference type="ChEBI" id="CHEBI:59789"/>
    </ligand>
</feature>
<comment type="catalytic activity">
    <reaction evidence="7">
        <text>adenosine(1518)/adenosine(1519) in 16S rRNA + 4 S-adenosyl-L-methionine = N(6)-dimethyladenosine(1518)/N(6)-dimethyladenosine(1519) in 16S rRNA + 4 S-adenosyl-L-homocysteine + 4 H(+)</text>
        <dbReference type="Rhea" id="RHEA:19609"/>
        <dbReference type="Rhea" id="RHEA-COMP:10232"/>
        <dbReference type="Rhea" id="RHEA-COMP:10233"/>
        <dbReference type="ChEBI" id="CHEBI:15378"/>
        <dbReference type="ChEBI" id="CHEBI:57856"/>
        <dbReference type="ChEBI" id="CHEBI:59789"/>
        <dbReference type="ChEBI" id="CHEBI:74411"/>
        <dbReference type="ChEBI" id="CHEBI:74493"/>
        <dbReference type="EC" id="2.1.1.182"/>
    </reaction>
</comment>
<feature type="binding site" evidence="7 8">
    <location>
        <position position="41"/>
    </location>
    <ligand>
        <name>S-adenosyl-L-methionine</name>
        <dbReference type="ChEBI" id="CHEBI:59789"/>
    </ligand>
</feature>
<evidence type="ECO:0000256" key="7">
    <source>
        <dbReference type="HAMAP-Rule" id="MF_00607"/>
    </source>
</evidence>
<evidence type="ECO:0000256" key="5">
    <source>
        <dbReference type="ARBA" id="ARBA00022691"/>
    </source>
</evidence>
<sequence length="265" mass="30786">MYQENIKAKKKFGQNFLNNKQIIQKIVDVINPAGKKIIEIGPGLGAITKEIINETNQFVAFEIDKDMIKVLNDLKIFDNDCKTVIEGDFLQKDLSLYDGFEVVGNIPYYITSDIIFKIIDNRFLFKKAVLMVQDEVAQRIVASPNSPEYSKLSITCQYVADVKKELFIGKKNFTPIPKVDSAIVSFNFYQDKCDNYDNLKDFFKLCFLQRRKKLIWSLSQEYSKDIVLKVFNILNLSENTRIQELELKTILNLYKFLNEEGCKHE</sequence>
<keyword evidence="4 7" id="KW-0808">Transferase</keyword>
<dbReference type="InterPro" id="IPR020598">
    <property type="entry name" value="rRNA_Ade_methylase_Trfase_N"/>
</dbReference>
<evidence type="ECO:0000256" key="8">
    <source>
        <dbReference type="PROSITE-ProRule" id="PRU01026"/>
    </source>
</evidence>
<keyword evidence="6 7" id="KW-0694">RNA-binding</keyword>
<dbReference type="InterPro" id="IPR029063">
    <property type="entry name" value="SAM-dependent_MTases_sf"/>
</dbReference>
<feature type="binding site" evidence="7 8">
    <location>
        <position position="15"/>
    </location>
    <ligand>
        <name>S-adenosyl-L-methionine</name>
        <dbReference type="ChEBI" id="CHEBI:59789"/>
    </ligand>
</feature>
<dbReference type="EC" id="2.1.1.182" evidence="7"/>
<evidence type="ECO:0000256" key="3">
    <source>
        <dbReference type="ARBA" id="ARBA00022603"/>
    </source>
</evidence>
<reference evidence="10" key="1">
    <citation type="submission" date="2024-03" db="EMBL/GenBank/DDBJ databases">
        <title>Complete genome sequence of Mycoplasma felifaucium Z921 isolated from the trachea of a cheetah.</title>
        <authorList>
            <person name="Spergser J."/>
        </authorList>
    </citation>
    <scope>NUCLEOTIDE SEQUENCE [LARGE SCALE GENOMIC DNA]</scope>
    <source>
        <strain evidence="10">Z921</strain>
    </source>
</reference>
<evidence type="ECO:0000256" key="1">
    <source>
        <dbReference type="ARBA" id="ARBA00022490"/>
    </source>
</evidence>
<dbReference type="PROSITE" id="PS01131">
    <property type="entry name" value="RRNA_A_DIMETH"/>
    <property type="match status" value="1"/>
</dbReference>
<name>A0ABZ2RQL2_9BACT</name>
<dbReference type="InterPro" id="IPR023165">
    <property type="entry name" value="rRNA_Ade_diMease-like_C"/>
</dbReference>
<dbReference type="Gene3D" id="3.40.50.150">
    <property type="entry name" value="Vaccinia Virus protein VP39"/>
    <property type="match status" value="1"/>
</dbReference>
<dbReference type="Gene3D" id="1.10.8.100">
    <property type="entry name" value="Ribosomal RNA adenine dimethylase-like, domain 2"/>
    <property type="match status" value="1"/>
</dbReference>
<feature type="domain" description="Ribosomal RNA adenine methylase transferase N-terminal" evidence="9">
    <location>
        <begin position="22"/>
        <end position="190"/>
    </location>
</feature>
<dbReference type="PANTHER" id="PTHR11727:SF7">
    <property type="entry name" value="DIMETHYLADENOSINE TRANSFERASE-RELATED"/>
    <property type="match status" value="1"/>
</dbReference>
<dbReference type="GO" id="GO:0052908">
    <property type="term" value="F:16S rRNA (adenine(1518)-N(6)/adenine(1519)-N(6))-dimethyltransferase activity"/>
    <property type="evidence" value="ECO:0007669"/>
    <property type="project" value="UniProtKB-EC"/>
</dbReference>
<protein>
    <recommendedName>
        <fullName evidence="7">Ribosomal RNA small subunit methyltransferase A</fullName>
        <ecNumber evidence="7">2.1.1.182</ecNumber>
    </recommendedName>
    <alternativeName>
        <fullName evidence="7">16S rRNA (adenine(1518)-N(6)/adenine(1519)-N(6))-dimethyltransferase</fullName>
    </alternativeName>
    <alternativeName>
        <fullName evidence="7">16S rRNA dimethyladenosine transferase</fullName>
    </alternativeName>
    <alternativeName>
        <fullName evidence="7">16S rRNA dimethylase</fullName>
    </alternativeName>
    <alternativeName>
        <fullName evidence="7">S-adenosylmethionine-6-N', N'-adenosyl(rRNA) dimethyltransferase</fullName>
    </alternativeName>
</protein>
<dbReference type="PROSITE" id="PS51689">
    <property type="entry name" value="SAM_RNA_A_N6_MT"/>
    <property type="match status" value="1"/>
</dbReference>
<evidence type="ECO:0000256" key="4">
    <source>
        <dbReference type="ARBA" id="ARBA00022679"/>
    </source>
</evidence>
<keyword evidence="3 7" id="KW-0489">Methyltransferase</keyword>
<comment type="similarity">
    <text evidence="7">Belongs to the class I-like SAM-binding methyltransferase superfamily. rRNA adenine N(6)-methyltransferase family. RsmA subfamily.</text>
</comment>
<gene>
    <name evidence="7 10" type="primary">rsmA</name>
    <name evidence="7" type="synonym">ksgA</name>
    <name evidence="10" type="ORF">WG617_00080</name>
</gene>
<evidence type="ECO:0000256" key="6">
    <source>
        <dbReference type="ARBA" id="ARBA00022884"/>
    </source>
</evidence>
<dbReference type="SUPFAM" id="SSF53335">
    <property type="entry name" value="S-adenosyl-L-methionine-dependent methyltransferases"/>
    <property type="match status" value="1"/>
</dbReference>
<dbReference type="InterPro" id="IPR011530">
    <property type="entry name" value="rRNA_adenine_dimethylase"/>
</dbReference>
<evidence type="ECO:0000256" key="2">
    <source>
        <dbReference type="ARBA" id="ARBA00022552"/>
    </source>
</evidence>
<keyword evidence="2 7" id="KW-0698">rRNA processing</keyword>
<keyword evidence="11" id="KW-1185">Reference proteome</keyword>
<keyword evidence="5 7" id="KW-0949">S-adenosyl-L-methionine</keyword>
<evidence type="ECO:0000313" key="10">
    <source>
        <dbReference type="EMBL" id="WXL29048.1"/>
    </source>
</evidence>
<evidence type="ECO:0000259" key="9">
    <source>
        <dbReference type="SMART" id="SM00650"/>
    </source>
</evidence>
<feature type="binding site" evidence="7 8">
    <location>
        <position position="105"/>
    </location>
    <ligand>
        <name>S-adenosyl-L-methionine</name>
        <dbReference type="ChEBI" id="CHEBI:59789"/>
    </ligand>
</feature>
<accession>A0ABZ2RQL2</accession>
<dbReference type="RefSeq" id="WP_338822638.1">
    <property type="nucleotide sequence ID" value="NZ_CP148067.1"/>
</dbReference>
<organism evidence="10 11">
    <name type="scientific">Mycoplasmopsis felifaucium</name>
    <dbReference type="NCBI Taxonomy" id="35768"/>
    <lineage>
        <taxon>Bacteria</taxon>
        <taxon>Bacillati</taxon>
        <taxon>Mycoplasmatota</taxon>
        <taxon>Mycoplasmoidales</taxon>
        <taxon>Metamycoplasmataceae</taxon>
        <taxon>Mycoplasmopsis</taxon>
    </lineage>
</organism>
<dbReference type="EMBL" id="CP148067">
    <property type="protein sequence ID" value="WXL29048.1"/>
    <property type="molecule type" value="Genomic_DNA"/>
</dbReference>
<dbReference type="CDD" id="cd02440">
    <property type="entry name" value="AdoMet_MTases"/>
    <property type="match status" value="1"/>
</dbReference>
<dbReference type="Proteomes" id="UP001477443">
    <property type="component" value="Chromosome"/>
</dbReference>
<dbReference type="PANTHER" id="PTHR11727">
    <property type="entry name" value="DIMETHYLADENOSINE TRANSFERASE"/>
    <property type="match status" value="1"/>
</dbReference>
<feature type="binding site" evidence="7 8">
    <location>
        <position position="88"/>
    </location>
    <ligand>
        <name>S-adenosyl-L-methionine</name>
        <dbReference type="ChEBI" id="CHEBI:59789"/>
    </ligand>
</feature>